<feature type="non-terminal residue" evidence="1">
    <location>
        <position position="26"/>
    </location>
</feature>
<dbReference type="EMBL" id="UINC01113927">
    <property type="protein sequence ID" value="SVC83877.1"/>
    <property type="molecule type" value="Genomic_DNA"/>
</dbReference>
<organism evidence="1">
    <name type="scientific">marine metagenome</name>
    <dbReference type="NCBI Taxonomy" id="408172"/>
    <lineage>
        <taxon>unclassified sequences</taxon>
        <taxon>metagenomes</taxon>
        <taxon>ecological metagenomes</taxon>
    </lineage>
</organism>
<evidence type="ECO:0000313" key="1">
    <source>
        <dbReference type="EMBL" id="SVC83877.1"/>
    </source>
</evidence>
<gene>
    <name evidence="1" type="ORF">METZ01_LOCUS336731</name>
</gene>
<proteinExistence type="predicted"/>
<sequence length="26" mass="2841">MDQPIKETVLYNVHVDLGAKLVPFGG</sequence>
<protein>
    <submittedName>
        <fullName evidence="1">Uncharacterized protein</fullName>
    </submittedName>
</protein>
<reference evidence="1" key="1">
    <citation type="submission" date="2018-05" db="EMBL/GenBank/DDBJ databases">
        <authorList>
            <person name="Lanie J.A."/>
            <person name="Ng W.-L."/>
            <person name="Kazmierczak K.M."/>
            <person name="Andrzejewski T.M."/>
            <person name="Davidsen T.M."/>
            <person name="Wayne K.J."/>
            <person name="Tettelin H."/>
            <person name="Glass J.I."/>
            <person name="Rusch D."/>
            <person name="Podicherti R."/>
            <person name="Tsui H.-C.T."/>
            <person name="Winkler M.E."/>
        </authorList>
    </citation>
    <scope>NUCLEOTIDE SEQUENCE</scope>
</reference>
<dbReference type="AlphaFoldDB" id="A0A382QFT5"/>
<accession>A0A382QFT5</accession>
<name>A0A382QFT5_9ZZZZ</name>